<dbReference type="PROSITE" id="PS51257">
    <property type="entry name" value="PROKAR_LIPOPROTEIN"/>
    <property type="match status" value="1"/>
</dbReference>
<dbReference type="EMBL" id="DVHA01000161">
    <property type="protein sequence ID" value="HIR60889.1"/>
    <property type="molecule type" value="Genomic_DNA"/>
</dbReference>
<dbReference type="Proteomes" id="UP000824241">
    <property type="component" value="Unassembled WGS sequence"/>
</dbReference>
<proteinExistence type="predicted"/>
<dbReference type="AlphaFoldDB" id="A0A9D1DY07"/>
<sequence>MKKWRMIWGAVILAGMLGGCQAKELPEDPLDMVEKWFGKSESRVVHTFGLDEEGWTTKEGGQKQGFSDRIEEYSFRVYQRTAELEGGGTVEASIRFVEDRGMDLIIYDGRDIPTSRESFYTDVMAFYERSVDLFGEPAISTEEKEESRQQYDSVFPYAITMVLPMQTEGLDWTDYGDIDSFYQITSSQYQKNDGQPAAYQLRSFWWDASDEMPFTEVGIRIDYHNPDSENMTFDYYFTCCSSIIYWDVYQDKMRIREEAGHETNAE</sequence>
<feature type="signal peptide" evidence="1">
    <location>
        <begin position="1"/>
        <end position="22"/>
    </location>
</feature>
<organism evidence="2 3">
    <name type="scientific">Candidatus Faecivivens stercoravium</name>
    <dbReference type="NCBI Taxonomy" id="2840803"/>
    <lineage>
        <taxon>Bacteria</taxon>
        <taxon>Bacillati</taxon>
        <taxon>Bacillota</taxon>
        <taxon>Clostridia</taxon>
        <taxon>Eubacteriales</taxon>
        <taxon>Oscillospiraceae</taxon>
        <taxon>Oscillospiraceae incertae sedis</taxon>
        <taxon>Candidatus Faecivivens</taxon>
    </lineage>
</organism>
<evidence type="ECO:0000313" key="2">
    <source>
        <dbReference type="EMBL" id="HIR60889.1"/>
    </source>
</evidence>
<name>A0A9D1DY07_9FIRM</name>
<keyword evidence="1" id="KW-0732">Signal</keyword>
<comment type="caution">
    <text evidence="2">The sequence shown here is derived from an EMBL/GenBank/DDBJ whole genome shotgun (WGS) entry which is preliminary data.</text>
</comment>
<reference evidence="2" key="1">
    <citation type="submission" date="2020-10" db="EMBL/GenBank/DDBJ databases">
        <authorList>
            <person name="Gilroy R."/>
        </authorList>
    </citation>
    <scope>NUCLEOTIDE SEQUENCE</scope>
    <source>
        <strain evidence="2">CHK189-12415</strain>
    </source>
</reference>
<evidence type="ECO:0008006" key="4">
    <source>
        <dbReference type="Google" id="ProtNLM"/>
    </source>
</evidence>
<reference evidence="2" key="2">
    <citation type="journal article" date="2021" name="PeerJ">
        <title>Extensive microbial diversity within the chicken gut microbiome revealed by metagenomics and culture.</title>
        <authorList>
            <person name="Gilroy R."/>
            <person name="Ravi A."/>
            <person name="Getino M."/>
            <person name="Pursley I."/>
            <person name="Horton D.L."/>
            <person name="Alikhan N.F."/>
            <person name="Baker D."/>
            <person name="Gharbi K."/>
            <person name="Hall N."/>
            <person name="Watson M."/>
            <person name="Adriaenssens E.M."/>
            <person name="Foster-Nyarko E."/>
            <person name="Jarju S."/>
            <person name="Secka A."/>
            <person name="Antonio M."/>
            <person name="Oren A."/>
            <person name="Chaudhuri R.R."/>
            <person name="La Ragione R."/>
            <person name="Hildebrand F."/>
            <person name="Pallen M.J."/>
        </authorList>
    </citation>
    <scope>NUCLEOTIDE SEQUENCE</scope>
    <source>
        <strain evidence="2">CHK189-12415</strain>
    </source>
</reference>
<accession>A0A9D1DY07</accession>
<protein>
    <recommendedName>
        <fullName evidence="4">Lipoprotein</fullName>
    </recommendedName>
</protein>
<gene>
    <name evidence="2" type="ORF">IAB37_04870</name>
</gene>
<feature type="chain" id="PRO_5039535302" description="Lipoprotein" evidence="1">
    <location>
        <begin position="23"/>
        <end position="266"/>
    </location>
</feature>
<evidence type="ECO:0000313" key="3">
    <source>
        <dbReference type="Proteomes" id="UP000824241"/>
    </source>
</evidence>
<evidence type="ECO:0000256" key="1">
    <source>
        <dbReference type="SAM" id="SignalP"/>
    </source>
</evidence>